<reference evidence="2" key="1">
    <citation type="submission" date="2022-04" db="EMBL/GenBank/DDBJ databases">
        <title>Lysobacter sp. CAU 1642 isolated from sea sand.</title>
        <authorList>
            <person name="Kim W."/>
        </authorList>
    </citation>
    <scope>NUCLEOTIDE SEQUENCE</scope>
    <source>
        <strain evidence="2">CAU 1642</strain>
    </source>
</reference>
<comment type="caution">
    <text evidence="2">The sequence shown here is derived from an EMBL/GenBank/DDBJ whole genome shotgun (WGS) entry which is preliminary data.</text>
</comment>
<proteinExistence type="predicted"/>
<organism evidence="2 3">
    <name type="scientific">Pseudomarimonas salicorniae</name>
    <dbReference type="NCBI Taxonomy" id="2933270"/>
    <lineage>
        <taxon>Bacteria</taxon>
        <taxon>Pseudomonadati</taxon>
        <taxon>Pseudomonadota</taxon>
        <taxon>Gammaproteobacteria</taxon>
        <taxon>Lysobacterales</taxon>
        <taxon>Lysobacteraceae</taxon>
        <taxon>Pseudomarimonas</taxon>
    </lineage>
</organism>
<dbReference type="EMBL" id="JALNMH010000006">
    <property type="protein sequence ID" value="MCK7593744.1"/>
    <property type="molecule type" value="Genomic_DNA"/>
</dbReference>
<dbReference type="InterPro" id="IPR024096">
    <property type="entry name" value="NO_sig/Golgi_transp_ligand-bd"/>
</dbReference>
<name>A0ABT0GHV4_9GAMM</name>
<dbReference type="Gene3D" id="3.90.1520.10">
    <property type="entry name" value="H-NOX domain"/>
    <property type="match status" value="1"/>
</dbReference>
<evidence type="ECO:0000259" key="1">
    <source>
        <dbReference type="Pfam" id="PF07700"/>
    </source>
</evidence>
<gene>
    <name evidence="2" type="ORF">M0G41_08685</name>
</gene>
<accession>A0ABT0GHV4</accession>
<evidence type="ECO:0000313" key="3">
    <source>
        <dbReference type="Proteomes" id="UP001431449"/>
    </source>
</evidence>
<sequence length="176" mass="19571">MFTEFMEMVEARFSPDAVDAMLDRAAIGHDGAYTAVGHYPHEEMVRLVGALSEQTRLPVPQLLEAFGEYLFGRLAVLHPNLLAERPSLFDLLGRLDDTIHPEVLRLYPDAQLPRFSVVSRDAGSLALRYDSPRRMEELAKGLIHGAAKLYGLEVGVRLEAVAGDDPHVIIHVESTR</sequence>
<keyword evidence="3" id="KW-1185">Reference proteome</keyword>
<dbReference type="Pfam" id="PF07700">
    <property type="entry name" value="HNOB"/>
    <property type="match status" value="1"/>
</dbReference>
<evidence type="ECO:0000313" key="2">
    <source>
        <dbReference type="EMBL" id="MCK7593744.1"/>
    </source>
</evidence>
<dbReference type="InterPro" id="IPR011644">
    <property type="entry name" value="Heme_NO-bd"/>
</dbReference>
<dbReference type="Proteomes" id="UP001431449">
    <property type="component" value="Unassembled WGS sequence"/>
</dbReference>
<dbReference type="SUPFAM" id="SSF111126">
    <property type="entry name" value="Ligand-binding domain in the NO signalling and Golgi transport"/>
    <property type="match status" value="1"/>
</dbReference>
<protein>
    <submittedName>
        <fullName evidence="2">Heme NO-binding domain-containing protein</fullName>
    </submittedName>
</protein>
<dbReference type="InterPro" id="IPR038158">
    <property type="entry name" value="H-NOX_domain_sf"/>
</dbReference>
<feature type="domain" description="Heme NO-binding" evidence="1">
    <location>
        <begin position="2"/>
        <end position="156"/>
    </location>
</feature>